<dbReference type="OrthoDB" id="5423490at2759"/>
<accession>A0A9P9JPW9</accession>
<proteinExistence type="predicted"/>
<keyword evidence="2" id="KW-1185">Reference proteome</keyword>
<reference evidence="1" key="1">
    <citation type="journal article" date="2021" name="Nat. Commun.">
        <title>Genetic determinants of endophytism in the Arabidopsis root mycobiome.</title>
        <authorList>
            <person name="Mesny F."/>
            <person name="Miyauchi S."/>
            <person name="Thiergart T."/>
            <person name="Pickel B."/>
            <person name="Atanasova L."/>
            <person name="Karlsson M."/>
            <person name="Huettel B."/>
            <person name="Barry K.W."/>
            <person name="Haridas S."/>
            <person name="Chen C."/>
            <person name="Bauer D."/>
            <person name="Andreopoulos W."/>
            <person name="Pangilinan J."/>
            <person name="LaButti K."/>
            <person name="Riley R."/>
            <person name="Lipzen A."/>
            <person name="Clum A."/>
            <person name="Drula E."/>
            <person name="Henrissat B."/>
            <person name="Kohler A."/>
            <person name="Grigoriev I.V."/>
            <person name="Martin F.M."/>
            <person name="Hacquard S."/>
        </authorList>
    </citation>
    <scope>NUCLEOTIDE SEQUENCE</scope>
    <source>
        <strain evidence="1">MPI-CAGE-AT-0023</strain>
    </source>
</reference>
<protein>
    <submittedName>
        <fullName evidence="1">Uncharacterized protein</fullName>
    </submittedName>
</protein>
<evidence type="ECO:0000313" key="1">
    <source>
        <dbReference type="EMBL" id="KAH7216939.1"/>
    </source>
</evidence>
<comment type="caution">
    <text evidence="1">The sequence shown here is derived from an EMBL/GenBank/DDBJ whole genome shotgun (WGS) entry which is preliminary data.</text>
</comment>
<dbReference type="AlphaFoldDB" id="A0A9P9JPW9"/>
<evidence type="ECO:0000313" key="2">
    <source>
        <dbReference type="Proteomes" id="UP000720189"/>
    </source>
</evidence>
<name>A0A9P9JPW9_FUSRE</name>
<dbReference type="Gene3D" id="2.60.270.50">
    <property type="match status" value="1"/>
</dbReference>
<dbReference type="Proteomes" id="UP000720189">
    <property type="component" value="Unassembled WGS sequence"/>
</dbReference>
<organism evidence="1 2">
    <name type="scientific">Fusarium redolens</name>
    <dbReference type="NCBI Taxonomy" id="48865"/>
    <lineage>
        <taxon>Eukaryota</taxon>
        <taxon>Fungi</taxon>
        <taxon>Dikarya</taxon>
        <taxon>Ascomycota</taxon>
        <taxon>Pezizomycotina</taxon>
        <taxon>Sordariomycetes</taxon>
        <taxon>Hypocreomycetidae</taxon>
        <taxon>Hypocreales</taxon>
        <taxon>Nectriaceae</taxon>
        <taxon>Fusarium</taxon>
        <taxon>Fusarium redolens species complex</taxon>
    </lineage>
</organism>
<sequence length="556" mass="64117">MTSTTDEDFHVEDFENSCQILIRNLSNQALMLEDSHIDFGEWPLRQPTNVIEGGKEEIIYLQSPPLSESKGRVKYEVQLNDKLENFILEFHCPSRLFSRNYLHVISCSSGISVDVRDLNEGGSPLRGKVDVQVKLAPAHKETVSSDKYSLTMRGLIRVNYDFGLKVPLPTDKWDKRPIHESIAIAAFIRSKMPFPKGTFYNNINDKQWEFFRGIIWNDDPSCLLFINDTNDNRHFGLRFDWSKAYLGFGDDRSMTVRSHRGDLQFLHAMGRFDGDTAQDTCSRILQWMEVMYKLACGNQGICADDSLEKHFPDYFDSQSTPPQNASLRDLLIASTPSYQRVNVQARALGSCLHIISDSFSLGHTQRRLRNPQDLIDRDSERYIQFRPGVYGDWGPILCFHNFDKQNFWRHHHYDTRRKSEDPIPKYIETFDDIVGARNAIEASMKLINLFADKVSWERVVYAFLKDEVFKLDKDVKPSNHFVDEELISFVHQDGYKNAEYDYEAGMQRKLDSLNGGSRRQSICIMCSLSLITMIKTLCLCPLHFTLYTVRAALGST</sequence>
<dbReference type="GeneID" id="70226377"/>
<dbReference type="EMBL" id="JAGMUX010000029">
    <property type="protein sequence ID" value="KAH7216939.1"/>
    <property type="molecule type" value="Genomic_DNA"/>
</dbReference>
<dbReference type="RefSeq" id="XP_046041920.1">
    <property type="nucleotide sequence ID" value="XM_046196423.1"/>
</dbReference>
<gene>
    <name evidence="1" type="ORF">BKA55DRAFT_599643</name>
</gene>